<dbReference type="RefSeq" id="WP_126999624.1">
    <property type="nucleotide sequence ID" value="NZ_JAKOAR010000017.1"/>
</dbReference>
<keyword evidence="1" id="KW-1133">Transmembrane helix</keyword>
<name>A0A433J7A2_9PROT</name>
<gene>
    <name evidence="2" type="ORF">EJ913_16035</name>
</gene>
<protein>
    <submittedName>
        <fullName evidence="2">DUF983 domain-containing protein</fullName>
    </submittedName>
</protein>
<organism evidence="2 3">
    <name type="scientific">Azospirillum doebereinerae</name>
    <dbReference type="NCBI Taxonomy" id="92933"/>
    <lineage>
        <taxon>Bacteria</taxon>
        <taxon>Pseudomonadati</taxon>
        <taxon>Pseudomonadota</taxon>
        <taxon>Alphaproteobacteria</taxon>
        <taxon>Rhodospirillales</taxon>
        <taxon>Azospirillaceae</taxon>
        <taxon>Azospirillum</taxon>
    </lineage>
</organism>
<dbReference type="OrthoDB" id="9799456at2"/>
<evidence type="ECO:0000313" key="3">
    <source>
        <dbReference type="Proteomes" id="UP000280346"/>
    </source>
</evidence>
<accession>A0A433J7A2</accession>
<feature type="transmembrane region" description="Helical" evidence="1">
    <location>
        <begin position="81"/>
        <end position="102"/>
    </location>
</feature>
<dbReference type="InterPro" id="IPR009325">
    <property type="entry name" value="DUF983"/>
</dbReference>
<sequence>MTDATPTPGLSPMETGIRCRCPRCGRGPLFQGYLTLAPRCRDCGLDFSFADPADGPAFFVMSIVSFPVVAFAGWLEVSFEPALWVHFVTSLPLLLIGCLALLRPLKGWIVCAQYIHKAAEARLVEAETTAIPASGACASGSGAVK</sequence>
<dbReference type="AlphaFoldDB" id="A0A433J7A2"/>
<keyword evidence="1" id="KW-0812">Transmembrane</keyword>
<feature type="transmembrane region" description="Helical" evidence="1">
    <location>
        <begin position="57"/>
        <end position="75"/>
    </location>
</feature>
<dbReference type="Pfam" id="PF06170">
    <property type="entry name" value="DUF983"/>
    <property type="match status" value="1"/>
</dbReference>
<comment type="caution">
    <text evidence="2">The sequence shown here is derived from an EMBL/GenBank/DDBJ whole genome shotgun (WGS) entry which is preliminary data.</text>
</comment>
<keyword evidence="3" id="KW-1185">Reference proteome</keyword>
<evidence type="ECO:0000313" key="2">
    <source>
        <dbReference type="EMBL" id="RUQ69281.1"/>
    </source>
</evidence>
<reference evidence="2 3" key="1">
    <citation type="submission" date="2018-12" db="EMBL/GenBank/DDBJ databases">
        <authorList>
            <person name="Yang Y."/>
        </authorList>
    </citation>
    <scope>NUCLEOTIDE SEQUENCE [LARGE SCALE GENOMIC DNA]</scope>
    <source>
        <strain evidence="2 3">GSF71</strain>
    </source>
</reference>
<evidence type="ECO:0000256" key="1">
    <source>
        <dbReference type="SAM" id="Phobius"/>
    </source>
</evidence>
<dbReference type="EMBL" id="RZIJ01000012">
    <property type="protein sequence ID" value="RUQ69281.1"/>
    <property type="molecule type" value="Genomic_DNA"/>
</dbReference>
<dbReference type="Proteomes" id="UP000280346">
    <property type="component" value="Unassembled WGS sequence"/>
</dbReference>
<keyword evidence="1" id="KW-0472">Membrane</keyword>
<proteinExistence type="predicted"/>